<protein>
    <recommendedName>
        <fullName evidence="5">endo-1,4-beta-xylanase</fullName>
        <ecNumber evidence="5">3.2.1.8</ecNumber>
    </recommendedName>
</protein>
<dbReference type="Pfam" id="PF00331">
    <property type="entry name" value="Glyco_hydro_10"/>
    <property type="match status" value="1"/>
</dbReference>
<dbReference type="GO" id="GO:0005576">
    <property type="term" value="C:extracellular region"/>
    <property type="evidence" value="ECO:0007669"/>
    <property type="project" value="UniProtKB-SubCell"/>
</dbReference>
<evidence type="ECO:0000256" key="9">
    <source>
        <dbReference type="ARBA" id="ARBA00023277"/>
    </source>
</evidence>
<dbReference type="InterPro" id="IPR017853">
    <property type="entry name" value="GH"/>
</dbReference>
<keyword evidence="7" id="KW-0858">Xylan degradation</keyword>
<accession>A0A2J6QUM2</accession>
<dbReference type="PROSITE" id="PS51760">
    <property type="entry name" value="GH10_2"/>
    <property type="match status" value="1"/>
</dbReference>
<evidence type="ECO:0000256" key="10">
    <source>
        <dbReference type="ARBA" id="ARBA00023326"/>
    </source>
</evidence>
<dbReference type="SMART" id="SM00633">
    <property type="entry name" value="Glyco_10"/>
    <property type="match status" value="1"/>
</dbReference>
<evidence type="ECO:0000256" key="3">
    <source>
        <dbReference type="ARBA" id="ARBA00004851"/>
    </source>
</evidence>
<evidence type="ECO:0000256" key="2">
    <source>
        <dbReference type="ARBA" id="ARBA00004613"/>
    </source>
</evidence>
<keyword evidence="8 14" id="KW-0378">Hydrolase</keyword>
<dbReference type="AlphaFoldDB" id="A0A2J6QUM2"/>
<organism evidence="14 15">
    <name type="scientific">Hyaloscypha variabilis (strain UAMH 11265 / GT02V1 / F)</name>
    <name type="common">Meliniomyces variabilis</name>
    <dbReference type="NCBI Taxonomy" id="1149755"/>
    <lineage>
        <taxon>Eukaryota</taxon>
        <taxon>Fungi</taxon>
        <taxon>Dikarya</taxon>
        <taxon>Ascomycota</taxon>
        <taxon>Pezizomycotina</taxon>
        <taxon>Leotiomycetes</taxon>
        <taxon>Helotiales</taxon>
        <taxon>Hyaloscyphaceae</taxon>
        <taxon>Hyaloscypha</taxon>
        <taxon>Hyaloscypha variabilis</taxon>
    </lineage>
</organism>
<dbReference type="OrthoDB" id="3055998at2759"/>
<keyword evidence="6" id="KW-0964">Secreted</keyword>
<keyword evidence="10" id="KW-0624">Polysaccharide degradation</keyword>
<dbReference type="SUPFAM" id="SSF51445">
    <property type="entry name" value="(Trans)glycosidases"/>
    <property type="match status" value="1"/>
</dbReference>
<evidence type="ECO:0000256" key="6">
    <source>
        <dbReference type="ARBA" id="ARBA00022525"/>
    </source>
</evidence>
<evidence type="ECO:0000256" key="11">
    <source>
        <dbReference type="SAM" id="MobiDB-lite"/>
    </source>
</evidence>
<feature type="signal peptide" evidence="12">
    <location>
        <begin position="1"/>
        <end position="17"/>
    </location>
</feature>
<comment type="catalytic activity">
    <reaction evidence="1">
        <text>Endohydrolysis of (1-&gt;4)-beta-D-xylosidic linkages in xylans.</text>
        <dbReference type="EC" id="3.2.1.8"/>
    </reaction>
</comment>
<feature type="chain" id="PRO_5014370054" description="endo-1,4-beta-xylanase" evidence="12">
    <location>
        <begin position="18"/>
        <end position="358"/>
    </location>
</feature>
<keyword evidence="12" id="KW-0732">Signal</keyword>
<sequence length="358" mass="37098">MLYSTLVLPFLLPAAHAQLNTLAKAAGLKYFGTATDNPELTDTAYAAALSNTSDFGQITPGNSQKWDAIEPSNGTFSFTAGDVITALAQKNDRLVRCHKPMNETLTAILKTNITTEVTHYKGEFYAWDVVSEALNDDATFRTDTAGAKATAALNIVKTLQASGTKIDGVGFQGHFIVGSSLSKASLVSNLEAFTALGVEVALTELDIRMTLPSTTALLTQTCTEYGNAVGACVAANCVGVTVWDFDDKYSWVPSTFPGQGAACLFDEDLNRKPAYYGVVSALSGATQPAATGVAATATSSSSKSSTAAAVLSTSGLTTSYIALSTSAITSPNTSLTISPSASAAAVDPEDDDDDACEA</sequence>
<evidence type="ECO:0000256" key="7">
    <source>
        <dbReference type="ARBA" id="ARBA00022651"/>
    </source>
</evidence>
<gene>
    <name evidence="14" type="ORF">L207DRAFT_549635</name>
</gene>
<feature type="domain" description="GH10" evidence="13">
    <location>
        <begin position="16"/>
        <end position="281"/>
    </location>
</feature>
<evidence type="ECO:0000256" key="4">
    <source>
        <dbReference type="ARBA" id="ARBA00007495"/>
    </source>
</evidence>
<comment type="similarity">
    <text evidence="4">Belongs to the glycosyl hydrolase 10 (cellulase F) family.</text>
</comment>
<dbReference type="EC" id="3.2.1.8" evidence="5"/>
<dbReference type="Proteomes" id="UP000235786">
    <property type="component" value="Unassembled WGS sequence"/>
</dbReference>
<keyword evidence="9" id="KW-0119">Carbohydrate metabolism</keyword>
<dbReference type="PANTHER" id="PTHR31490">
    <property type="entry name" value="GLYCOSYL HYDROLASE"/>
    <property type="match status" value="1"/>
</dbReference>
<reference evidence="14 15" key="1">
    <citation type="submission" date="2016-04" db="EMBL/GenBank/DDBJ databases">
        <title>A degradative enzymes factory behind the ericoid mycorrhizal symbiosis.</title>
        <authorList>
            <consortium name="DOE Joint Genome Institute"/>
            <person name="Martino E."/>
            <person name="Morin E."/>
            <person name="Grelet G."/>
            <person name="Kuo A."/>
            <person name="Kohler A."/>
            <person name="Daghino S."/>
            <person name="Barry K."/>
            <person name="Choi C."/>
            <person name="Cichocki N."/>
            <person name="Clum A."/>
            <person name="Copeland A."/>
            <person name="Hainaut M."/>
            <person name="Haridas S."/>
            <person name="Labutti K."/>
            <person name="Lindquist E."/>
            <person name="Lipzen A."/>
            <person name="Khouja H.-R."/>
            <person name="Murat C."/>
            <person name="Ohm R."/>
            <person name="Olson A."/>
            <person name="Spatafora J."/>
            <person name="Veneault-Fourrey C."/>
            <person name="Henrissat B."/>
            <person name="Grigoriev I."/>
            <person name="Martin F."/>
            <person name="Perotto S."/>
        </authorList>
    </citation>
    <scope>NUCLEOTIDE SEQUENCE [LARGE SCALE GENOMIC DNA]</scope>
    <source>
        <strain evidence="14 15">F</strain>
    </source>
</reference>
<evidence type="ECO:0000313" key="15">
    <source>
        <dbReference type="Proteomes" id="UP000235786"/>
    </source>
</evidence>
<name>A0A2J6QUM2_HYAVF</name>
<dbReference type="InterPro" id="IPR044846">
    <property type="entry name" value="GH10"/>
</dbReference>
<keyword evidence="15" id="KW-1185">Reference proteome</keyword>
<dbReference type="STRING" id="1149755.A0A2J6QUM2"/>
<feature type="region of interest" description="Disordered" evidence="11">
    <location>
        <begin position="330"/>
        <end position="358"/>
    </location>
</feature>
<comment type="subcellular location">
    <subcellularLocation>
        <location evidence="2">Secreted</location>
    </subcellularLocation>
</comment>
<evidence type="ECO:0000256" key="8">
    <source>
        <dbReference type="ARBA" id="ARBA00022801"/>
    </source>
</evidence>
<dbReference type="InterPro" id="IPR001000">
    <property type="entry name" value="GH10_dom"/>
</dbReference>
<evidence type="ECO:0000256" key="1">
    <source>
        <dbReference type="ARBA" id="ARBA00000681"/>
    </source>
</evidence>
<dbReference type="GO" id="GO:0031176">
    <property type="term" value="F:endo-1,4-beta-xylanase activity"/>
    <property type="evidence" value="ECO:0007669"/>
    <property type="project" value="UniProtKB-EC"/>
</dbReference>
<dbReference type="EMBL" id="KZ613970">
    <property type="protein sequence ID" value="PMD29960.1"/>
    <property type="molecule type" value="Genomic_DNA"/>
</dbReference>
<evidence type="ECO:0000313" key="14">
    <source>
        <dbReference type="EMBL" id="PMD29960.1"/>
    </source>
</evidence>
<comment type="pathway">
    <text evidence="3">Glycan degradation; xylan degradation.</text>
</comment>
<evidence type="ECO:0000256" key="5">
    <source>
        <dbReference type="ARBA" id="ARBA00012590"/>
    </source>
</evidence>
<feature type="compositionally biased region" description="Acidic residues" evidence="11">
    <location>
        <begin position="347"/>
        <end position="358"/>
    </location>
</feature>
<proteinExistence type="inferred from homology"/>
<dbReference type="PANTHER" id="PTHR31490:SF35">
    <property type="entry name" value="ENDO-1,4-BETA-XYLANASE"/>
    <property type="match status" value="1"/>
</dbReference>
<evidence type="ECO:0000256" key="12">
    <source>
        <dbReference type="SAM" id="SignalP"/>
    </source>
</evidence>
<evidence type="ECO:0000259" key="13">
    <source>
        <dbReference type="PROSITE" id="PS51760"/>
    </source>
</evidence>
<dbReference type="Gene3D" id="3.20.20.80">
    <property type="entry name" value="Glycosidases"/>
    <property type="match status" value="2"/>
</dbReference>
<dbReference type="GO" id="GO:0045493">
    <property type="term" value="P:xylan catabolic process"/>
    <property type="evidence" value="ECO:0007669"/>
    <property type="project" value="UniProtKB-KW"/>
</dbReference>